<keyword evidence="2" id="KW-0812">Transmembrane</keyword>
<evidence type="ECO:0000256" key="1">
    <source>
        <dbReference type="SAM" id="MobiDB-lite"/>
    </source>
</evidence>
<evidence type="ECO:0000313" key="3">
    <source>
        <dbReference type="EMBL" id="GAA2665135.1"/>
    </source>
</evidence>
<feature type="transmembrane region" description="Helical" evidence="2">
    <location>
        <begin position="6"/>
        <end position="39"/>
    </location>
</feature>
<name>A0ABN3S1I7_9ACTN</name>
<evidence type="ECO:0000256" key="2">
    <source>
        <dbReference type="SAM" id="Phobius"/>
    </source>
</evidence>
<keyword evidence="2" id="KW-1133">Transmembrane helix</keyword>
<feature type="compositionally biased region" description="Acidic residues" evidence="1">
    <location>
        <begin position="102"/>
        <end position="113"/>
    </location>
</feature>
<dbReference type="EMBL" id="BAAARK010000010">
    <property type="protein sequence ID" value="GAA2665135.1"/>
    <property type="molecule type" value="Genomic_DNA"/>
</dbReference>
<keyword evidence="4" id="KW-1185">Reference proteome</keyword>
<protein>
    <submittedName>
        <fullName evidence="3">Uncharacterized protein</fullName>
    </submittedName>
</protein>
<comment type="caution">
    <text evidence="3">The sequence shown here is derived from an EMBL/GenBank/DDBJ whole genome shotgun (WGS) entry which is preliminary data.</text>
</comment>
<keyword evidence="2" id="KW-0472">Membrane</keyword>
<dbReference type="Proteomes" id="UP001500994">
    <property type="component" value="Unassembled WGS sequence"/>
</dbReference>
<gene>
    <name evidence="3" type="ORF">GCM10009864_37600</name>
</gene>
<proteinExistence type="predicted"/>
<organism evidence="3 4">
    <name type="scientific">Streptomyces lunalinharesii</name>
    <dbReference type="NCBI Taxonomy" id="333384"/>
    <lineage>
        <taxon>Bacteria</taxon>
        <taxon>Bacillati</taxon>
        <taxon>Actinomycetota</taxon>
        <taxon>Actinomycetes</taxon>
        <taxon>Kitasatosporales</taxon>
        <taxon>Streptomycetaceae</taxon>
        <taxon>Streptomyces</taxon>
    </lineage>
</organism>
<feature type="compositionally biased region" description="Basic and acidic residues" evidence="1">
    <location>
        <begin position="67"/>
        <end position="101"/>
    </location>
</feature>
<evidence type="ECO:0000313" key="4">
    <source>
        <dbReference type="Proteomes" id="UP001500994"/>
    </source>
</evidence>
<feature type="region of interest" description="Disordered" evidence="1">
    <location>
        <begin position="49"/>
        <end position="113"/>
    </location>
</feature>
<accession>A0ABN3S1I7</accession>
<sequence>MRPAMHVYAALAAALCVGGFLVGGGLLVTALVLAGLAVLTWRVAAASRPRPGWGAAGVGRPGRRPGGRRDGSTTRIRSDSAVRIRDERDAHVVHDEGREGEGVEDLMEAEPPR</sequence>
<reference evidence="3 4" key="1">
    <citation type="journal article" date="2019" name="Int. J. Syst. Evol. Microbiol.">
        <title>The Global Catalogue of Microorganisms (GCM) 10K type strain sequencing project: providing services to taxonomists for standard genome sequencing and annotation.</title>
        <authorList>
            <consortium name="The Broad Institute Genomics Platform"/>
            <consortium name="The Broad Institute Genome Sequencing Center for Infectious Disease"/>
            <person name="Wu L."/>
            <person name="Ma J."/>
        </authorList>
    </citation>
    <scope>NUCLEOTIDE SEQUENCE [LARGE SCALE GENOMIC DNA]</scope>
    <source>
        <strain evidence="3 4">JCM 16374</strain>
    </source>
</reference>